<proteinExistence type="predicted"/>
<protein>
    <submittedName>
        <fullName evidence="2">Unannotated protein</fullName>
    </submittedName>
</protein>
<dbReference type="Gene3D" id="2.60.40.230">
    <property type="entry name" value="Neocarzinostatin-like"/>
    <property type="match status" value="1"/>
</dbReference>
<gene>
    <name evidence="1" type="ORF">UFOPK3197_00912</name>
    <name evidence="2" type="ORF">UFOPK4401_00818</name>
</gene>
<reference evidence="2" key="1">
    <citation type="submission" date="2020-05" db="EMBL/GenBank/DDBJ databases">
        <authorList>
            <person name="Chiriac C."/>
            <person name="Salcher M."/>
            <person name="Ghai R."/>
            <person name="Kavagutti S V."/>
        </authorList>
    </citation>
    <scope>NUCLEOTIDE SEQUENCE</scope>
</reference>
<organism evidence="2">
    <name type="scientific">freshwater metagenome</name>
    <dbReference type="NCBI Taxonomy" id="449393"/>
    <lineage>
        <taxon>unclassified sequences</taxon>
        <taxon>metagenomes</taxon>
        <taxon>ecological metagenomes</taxon>
    </lineage>
</organism>
<dbReference type="EMBL" id="CAFBRB010000081">
    <property type="protein sequence ID" value="CAB5075705.1"/>
    <property type="molecule type" value="Genomic_DNA"/>
</dbReference>
<accession>A0A6J7VAZ4</accession>
<dbReference type="InterPro" id="IPR027273">
    <property type="entry name" value="Neocarzinostatin-like"/>
</dbReference>
<dbReference type="AlphaFoldDB" id="A0A6J7VAZ4"/>
<sequence>MKPNGQFRPIVRIALALALGATLLAPSSASAMTKFQGGPLTNLNPAGDTVHIALSEFPASGGLYVLQCLRTAIAGSLGTSCDTANQLWVSKDVGASVSPIGDVALKVTGTVAGTTCGTDLCAIFLTYDHTKATDRTEDQMVNISFKSAVVTVIKPTDTISASINNIPMSKSVPGTLAYRTPLTINATSTSGSTVTIKSSTPDCTVVKNVITALKATGYCDFSLTSEGNLSYQAVTSHYPFALATGIQRITAKNFKMKIGQRSYMQVKSNFGNRILYTSTTPDICSIKRASVAGLKSGTCQITAEAPGQGNLWGAASSKITVKIS</sequence>
<dbReference type="SUPFAM" id="SSF49319">
    <property type="entry name" value="Actinoxanthin-like"/>
    <property type="match status" value="1"/>
</dbReference>
<name>A0A6J7VAZ4_9ZZZZ</name>
<evidence type="ECO:0000313" key="2">
    <source>
        <dbReference type="EMBL" id="CAB5075705.1"/>
    </source>
</evidence>
<dbReference type="EMBL" id="CAFABI010000103">
    <property type="protein sequence ID" value="CAB4831016.1"/>
    <property type="molecule type" value="Genomic_DNA"/>
</dbReference>
<evidence type="ECO:0000313" key="1">
    <source>
        <dbReference type="EMBL" id="CAB4831016.1"/>
    </source>
</evidence>